<dbReference type="EMBL" id="FZQP02001081">
    <property type="protein sequence ID" value="VVC91546.1"/>
    <property type="molecule type" value="Genomic_DNA"/>
</dbReference>
<proteinExistence type="inferred from homology"/>
<organism evidence="7 8">
    <name type="scientific">Leptidea sinapis</name>
    <dbReference type="NCBI Taxonomy" id="189913"/>
    <lineage>
        <taxon>Eukaryota</taxon>
        <taxon>Metazoa</taxon>
        <taxon>Ecdysozoa</taxon>
        <taxon>Arthropoda</taxon>
        <taxon>Hexapoda</taxon>
        <taxon>Insecta</taxon>
        <taxon>Pterygota</taxon>
        <taxon>Neoptera</taxon>
        <taxon>Endopterygota</taxon>
        <taxon>Lepidoptera</taxon>
        <taxon>Glossata</taxon>
        <taxon>Ditrysia</taxon>
        <taxon>Papilionoidea</taxon>
        <taxon>Pieridae</taxon>
        <taxon>Dismorphiinae</taxon>
        <taxon>Leptidea</taxon>
    </lineage>
</organism>
<dbReference type="InterPro" id="IPR018119">
    <property type="entry name" value="Strictosidine_synth_cons-reg"/>
</dbReference>
<dbReference type="Gene3D" id="2.120.10.30">
    <property type="entry name" value="TolB, C-terminal domain"/>
    <property type="match status" value="1"/>
</dbReference>
<protein>
    <recommendedName>
        <fullName evidence="6">Strictosidine synthase conserved region domain-containing protein</fullName>
    </recommendedName>
</protein>
<dbReference type="AlphaFoldDB" id="A0A5E4Q1K6"/>
<dbReference type="Proteomes" id="UP000324832">
    <property type="component" value="Unassembled WGS sequence"/>
</dbReference>
<keyword evidence="2" id="KW-0597">Phosphoprotein</keyword>
<feature type="compositionally biased region" description="Basic and acidic residues" evidence="4">
    <location>
        <begin position="463"/>
        <end position="486"/>
    </location>
</feature>
<feature type="non-terminal residue" evidence="7">
    <location>
        <position position="519"/>
    </location>
</feature>
<feature type="transmembrane region" description="Helical" evidence="5">
    <location>
        <begin position="12"/>
        <end position="31"/>
    </location>
</feature>
<evidence type="ECO:0000256" key="2">
    <source>
        <dbReference type="ARBA" id="ARBA00022553"/>
    </source>
</evidence>
<evidence type="ECO:0000256" key="5">
    <source>
        <dbReference type="SAM" id="Phobius"/>
    </source>
</evidence>
<keyword evidence="5" id="KW-1133">Transmembrane helix</keyword>
<dbReference type="PANTHER" id="PTHR10426">
    <property type="entry name" value="STRICTOSIDINE SYNTHASE-RELATED"/>
    <property type="match status" value="1"/>
</dbReference>
<dbReference type="InterPro" id="IPR011042">
    <property type="entry name" value="6-blade_b-propeller_TolB-like"/>
</dbReference>
<feature type="domain" description="Strictosidine synthase conserved region" evidence="6">
    <location>
        <begin position="173"/>
        <end position="257"/>
    </location>
</feature>
<name>A0A5E4Q1K6_9NEOP</name>
<evidence type="ECO:0000256" key="4">
    <source>
        <dbReference type="SAM" id="MobiDB-lite"/>
    </source>
</evidence>
<dbReference type="PANTHER" id="PTHR10426:SF88">
    <property type="entry name" value="ADIPOCYTE PLASMA MEMBRANE-ASSOCIATED PROTEIN HEMOMUCIN-RELATED"/>
    <property type="match status" value="1"/>
</dbReference>
<evidence type="ECO:0000313" key="8">
    <source>
        <dbReference type="Proteomes" id="UP000324832"/>
    </source>
</evidence>
<feature type="compositionally biased region" description="Polar residues" evidence="4">
    <location>
        <begin position="448"/>
        <end position="460"/>
    </location>
</feature>
<dbReference type="Pfam" id="PF03088">
    <property type="entry name" value="Str_synth"/>
    <property type="match status" value="1"/>
</dbReference>
<evidence type="ECO:0000259" key="6">
    <source>
        <dbReference type="Pfam" id="PF03088"/>
    </source>
</evidence>
<dbReference type="SUPFAM" id="SSF63829">
    <property type="entry name" value="Calcium-dependent phosphotriesterase"/>
    <property type="match status" value="1"/>
</dbReference>
<gene>
    <name evidence="7" type="ORF">LSINAPIS_LOCUS4194</name>
</gene>
<sequence>MGILTFIFKKIFRISLYLAALAVLIVLIPNLPPYTKFSSITLVPTKEKTDQLSPNSALNNVQKLYKNNLLGPEAFQVWKNEIYTSLATGEIVKLSPGGHVTFVTKIGKPCTGLAQEHICGRPLGFIIDERNNYMYVADAYYGIWKVDLKSDKKQLLVSPQTQIEGRTPKLFNSVALDNNNGLYWTDSSADFMLKDGVFTTLSDPSGRLLYYNLATKENKVLLDNIWFPNGIAVSPDNSFIVLVETLKYRLLKYYIAGPKKGTTEVFYDGLPGVPDNIRVLPDGSGVQVALYLVFDANNPLLMRSLAPAPIVRKLFARVFRLLELPFEYLNTQFPHPIFEDIVYKIGHFGGMKLLSTGETGLVLLDWSGNVLEAYYNNDGSVTHISDAIVYNDKLLLGCPHHQNFVGAVPAPEFLKRAYLAKDNKGSKQNEVKAKQPKPSENKVKESNNEPNKITIETTTAKPVVREQKLNGEKQSVKPETTTEKPKVTTTAKPIKKEAEVKPEKAPVNAQAAPKVIKET</sequence>
<feature type="compositionally biased region" description="Basic and acidic residues" evidence="4">
    <location>
        <begin position="424"/>
        <end position="447"/>
    </location>
</feature>
<reference evidence="7 8" key="1">
    <citation type="submission" date="2017-07" db="EMBL/GenBank/DDBJ databases">
        <authorList>
            <person name="Talla V."/>
            <person name="Backstrom N."/>
        </authorList>
    </citation>
    <scope>NUCLEOTIDE SEQUENCE [LARGE SCALE GENOMIC DNA]</scope>
</reference>
<dbReference type="GO" id="GO:0012505">
    <property type="term" value="C:endomembrane system"/>
    <property type="evidence" value="ECO:0007669"/>
    <property type="project" value="TreeGrafter"/>
</dbReference>
<keyword evidence="3" id="KW-0325">Glycoprotein</keyword>
<keyword evidence="5" id="KW-0812">Transmembrane</keyword>
<feature type="compositionally biased region" description="Basic and acidic residues" evidence="4">
    <location>
        <begin position="494"/>
        <end position="504"/>
    </location>
</feature>
<accession>A0A5E4Q1K6</accession>
<keyword evidence="8" id="KW-1185">Reference proteome</keyword>
<evidence type="ECO:0000256" key="3">
    <source>
        <dbReference type="ARBA" id="ARBA00023180"/>
    </source>
</evidence>
<evidence type="ECO:0000256" key="1">
    <source>
        <dbReference type="ARBA" id="ARBA00009191"/>
    </source>
</evidence>
<comment type="similarity">
    <text evidence="1">Belongs to the strictosidine synthase family.</text>
</comment>
<dbReference type="Pfam" id="PF20067">
    <property type="entry name" value="SSL_N"/>
    <property type="match status" value="1"/>
</dbReference>
<feature type="region of interest" description="Disordered" evidence="4">
    <location>
        <begin position="424"/>
        <end position="519"/>
    </location>
</feature>
<dbReference type="GO" id="GO:0016787">
    <property type="term" value="F:hydrolase activity"/>
    <property type="evidence" value="ECO:0007669"/>
    <property type="project" value="TreeGrafter"/>
</dbReference>
<keyword evidence="5" id="KW-0472">Membrane</keyword>
<evidence type="ECO:0000313" key="7">
    <source>
        <dbReference type="EMBL" id="VVC91546.1"/>
    </source>
</evidence>